<dbReference type="Proteomes" id="UP000004750">
    <property type="component" value="Unassembled WGS sequence"/>
</dbReference>
<name>G9ZCQ3_9GAMM</name>
<dbReference type="HOGENOM" id="CLU_055261_9_3_6"/>
<dbReference type="AlphaFoldDB" id="G9ZCQ3"/>
<accession>G9ZCQ3</accession>
<organism evidence="1 2">
    <name type="scientific">Cardiobacterium valvarum F0432</name>
    <dbReference type="NCBI Taxonomy" id="797473"/>
    <lineage>
        <taxon>Bacteria</taxon>
        <taxon>Pseudomonadati</taxon>
        <taxon>Pseudomonadota</taxon>
        <taxon>Gammaproteobacteria</taxon>
        <taxon>Cardiobacteriales</taxon>
        <taxon>Cardiobacteriaceae</taxon>
        <taxon>Cardiobacterium</taxon>
    </lineage>
</organism>
<comment type="caution">
    <text evidence="1">The sequence shown here is derived from an EMBL/GenBank/DDBJ whole genome shotgun (WGS) entry which is preliminary data.</text>
</comment>
<proteinExistence type="predicted"/>
<evidence type="ECO:0008006" key="3">
    <source>
        <dbReference type="Google" id="ProtNLM"/>
    </source>
</evidence>
<dbReference type="EMBL" id="AGCM01000026">
    <property type="protein sequence ID" value="EHM55635.1"/>
    <property type="molecule type" value="Genomic_DNA"/>
</dbReference>
<protein>
    <recommendedName>
        <fullName evidence="3">Transposase DDE domain-containing protein</fullName>
    </recommendedName>
</protein>
<reference evidence="1 2" key="1">
    <citation type="submission" date="2011-08" db="EMBL/GenBank/DDBJ databases">
        <authorList>
            <person name="Weinstock G."/>
            <person name="Sodergren E."/>
            <person name="Clifton S."/>
            <person name="Fulton L."/>
            <person name="Fulton B."/>
            <person name="Courtney L."/>
            <person name="Fronick C."/>
            <person name="Harrison M."/>
            <person name="Strong C."/>
            <person name="Farmer C."/>
            <person name="Delahaunty K."/>
            <person name="Markovic C."/>
            <person name="Hall O."/>
            <person name="Minx P."/>
            <person name="Tomlinson C."/>
            <person name="Mitreva M."/>
            <person name="Hou S."/>
            <person name="Chen J."/>
            <person name="Wollam A."/>
            <person name="Pepin K.H."/>
            <person name="Johnson M."/>
            <person name="Bhonagiri V."/>
            <person name="Zhang X."/>
            <person name="Suruliraj S."/>
            <person name="Warren W."/>
            <person name="Chinwalla A."/>
            <person name="Mardis E.R."/>
            <person name="Wilson R.K."/>
        </authorList>
    </citation>
    <scope>NUCLEOTIDE SEQUENCE [LARGE SCALE GENOMIC DNA]</scope>
    <source>
        <strain evidence="1 2">F0432</strain>
    </source>
</reference>
<evidence type="ECO:0000313" key="1">
    <source>
        <dbReference type="EMBL" id="EHM55635.1"/>
    </source>
</evidence>
<gene>
    <name evidence="1" type="ORF">HMPREF9080_00531</name>
</gene>
<evidence type="ECO:0000313" key="2">
    <source>
        <dbReference type="Proteomes" id="UP000004750"/>
    </source>
</evidence>
<sequence>MVIPPRSNRKAAHEYDKEMYKWQHLVENFFCKLNRVQEGCHAGGENGTPFSANIYLIATVIALQ</sequence>